<dbReference type="Proteomes" id="UP001497444">
    <property type="component" value="Chromosome 6"/>
</dbReference>
<keyword evidence="3" id="KW-1185">Reference proteome</keyword>
<accession>A0ABP0X5S6</accession>
<feature type="region of interest" description="Disordered" evidence="1">
    <location>
        <begin position="1"/>
        <end position="56"/>
    </location>
</feature>
<proteinExistence type="predicted"/>
<name>A0ABP0X5S6_9BRYO</name>
<dbReference type="EMBL" id="OZ020101">
    <property type="protein sequence ID" value="CAK9274463.1"/>
    <property type="molecule type" value="Genomic_DNA"/>
</dbReference>
<protein>
    <submittedName>
        <fullName evidence="2">Uncharacterized protein</fullName>
    </submittedName>
</protein>
<evidence type="ECO:0000313" key="3">
    <source>
        <dbReference type="Proteomes" id="UP001497444"/>
    </source>
</evidence>
<reference evidence="2" key="1">
    <citation type="submission" date="2024-02" db="EMBL/GenBank/DDBJ databases">
        <authorList>
            <consortium name="ELIXIR-Norway"/>
            <consortium name="Elixir Norway"/>
        </authorList>
    </citation>
    <scope>NUCLEOTIDE SEQUENCE</scope>
</reference>
<evidence type="ECO:0000313" key="2">
    <source>
        <dbReference type="EMBL" id="CAK9274463.1"/>
    </source>
</evidence>
<evidence type="ECO:0000256" key="1">
    <source>
        <dbReference type="SAM" id="MobiDB-lite"/>
    </source>
</evidence>
<feature type="non-terminal residue" evidence="2">
    <location>
        <position position="1"/>
    </location>
</feature>
<gene>
    <name evidence="2" type="ORF">CSSPJE1EN1_LOCUS19941</name>
</gene>
<sequence length="56" mass="5967">NLDTTSVASKARMHAPEVQGGGAEMEQCSAGKLPETEEITDSMPMQTMEAVPTRCL</sequence>
<organism evidence="2 3">
    <name type="scientific">Sphagnum jensenii</name>
    <dbReference type="NCBI Taxonomy" id="128206"/>
    <lineage>
        <taxon>Eukaryota</taxon>
        <taxon>Viridiplantae</taxon>
        <taxon>Streptophyta</taxon>
        <taxon>Embryophyta</taxon>
        <taxon>Bryophyta</taxon>
        <taxon>Sphagnophytina</taxon>
        <taxon>Sphagnopsida</taxon>
        <taxon>Sphagnales</taxon>
        <taxon>Sphagnaceae</taxon>
        <taxon>Sphagnum</taxon>
    </lineage>
</organism>